<accession>A0ABP7F7E2</accession>
<dbReference type="Proteomes" id="UP001501367">
    <property type="component" value="Unassembled WGS sequence"/>
</dbReference>
<keyword evidence="2" id="KW-1185">Reference proteome</keyword>
<dbReference type="EMBL" id="BAABDT010000002">
    <property type="protein sequence ID" value="GAA3732959.1"/>
    <property type="molecule type" value="Genomic_DNA"/>
</dbReference>
<name>A0ABP7F7E2_9FLAO</name>
<gene>
    <name evidence="1" type="ORF">GCM10022422_14460</name>
</gene>
<protein>
    <submittedName>
        <fullName evidence="1">Uncharacterized protein</fullName>
    </submittedName>
</protein>
<reference evidence="2" key="1">
    <citation type="journal article" date="2019" name="Int. J. Syst. Evol. Microbiol.">
        <title>The Global Catalogue of Microorganisms (GCM) 10K type strain sequencing project: providing services to taxonomists for standard genome sequencing and annotation.</title>
        <authorList>
            <consortium name="The Broad Institute Genomics Platform"/>
            <consortium name="The Broad Institute Genome Sequencing Center for Infectious Disease"/>
            <person name="Wu L."/>
            <person name="Ma J."/>
        </authorList>
    </citation>
    <scope>NUCLEOTIDE SEQUENCE [LARGE SCALE GENOMIC DNA]</scope>
    <source>
        <strain evidence="2">JCM 17336</strain>
    </source>
</reference>
<sequence>MRIKLSLSQLKKILEKEELKFPIIFKQSNFTSKEFNELSKLLQNKKQTDFKSQS</sequence>
<comment type="caution">
    <text evidence="1">The sequence shown here is derived from an EMBL/GenBank/DDBJ whole genome shotgun (WGS) entry which is preliminary data.</text>
</comment>
<evidence type="ECO:0000313" key="1">
    <source>
        <dbReference type="EMBL" id="GAA3732959.1"/>
    </source>
</evidence>
<proteinExistence type="predicted"/>
<evidence type="ECO:0000313" key="2">
    <source>
        <dbReference type="Proteomes" id="UP001501367"/>
    </source>
</evidence>
<organism evidence="1 2">
    <name type="scientific">Flavobacterium ginsengisoli</name>
    <dbReference type="NCBI Taxonomy" id="871694"/>
    <lineage>
        <taxon>Bacteria</taxon>
        <taxon>Pseudomonadati</taxon>
        <taxon>Bacteroidota</taxon>
        <taxon>Flavobacteriia</taxon>
        <taxon>Flavobacteriales</taxon>
        <taxon>Flavobacteriaceae</taxon>
        <taxon>Flavobacterium</taxon>
    </lineage>
</organism>